<dbReference type="Proteomes" id="UP000521872">
    <property type="component" value="Unassembled WGS sequence"/>
</dbReference>
<accession>A0A8H4VNF9</accession>
<comment type="caution">
    <text evidence="1">The sequence shown here is derived from an EMBL/GenBank/DDBJ whole genome shotgun (WGS) entry which is preliminary data.</text>
</comment>
<dbReference type="Gene3D" id="1.25.40.10">
    <property type="entry name" value="Tetratricopeptide repeat domain"/>
    <property type="match status" value="1"/>
</dbReference>
<sequence length="198" mass="22631">MPPLRPRLQILSQAPPNAQSIRKLLLTKDDKKNSDLWQRWEDALIEQAGDEKELLPLIPPTLVQASMPVQASSITTAKKSKETAQIHLPLASKVSPQRQKLVRVLCKWFTRLADVAKSSTEYKDQREKWCGELLTLDGCKEDVDGLVGRSETLLVKEEFEEAVRTFERAFESTGGRLDRDIHQRLQRAQKLFKQSKLD</sequence>
<gene>
    <name evidence="1" type="ORF">D9613_011297</name>
</gene>
<name>A0A8H4VNF9_9AGAR</name>
<dbReference type="AlphaFoldDB" id="A0A8H4VNF9"/>
<evidence type="ECO:0000313" key="1">
    <source>
        <dbReference type="EMBL" id="KAF4616062.1"/>
    </source>
</evidence>
<evidence type="ECO:0000313" key="2">
    <source>
        <dbReference type="Proteomes" id="UP000521872"/>
    </source>
</evidence>
<proteinExistence type="predicted"/>
<protein>
    <submittedName>
        <fullName evidence="1">Uncharacterized protein</fullName>
    </submittedName>
</protein>
<dbReference type="InterPro" id="IPR011990">
    <property type="entry name" value="TPR-like_helical_dom_sf"/>
</dbReference>
<dbReference type="EMBL" id="JAACJL010000032">
    <property type="protein sequence ID" value="KAF4616062.1"/>
    <property type="molecule type" value="Genomic_DNA"/>
</dbReference>
<keyword evidence="2" id="KW-1185">Reference proteome</keyword>
<organism evidence="1 2">
    <name type="scientific">Agrocybe pediades</name>
    <dbReference type="NCBI Taxonomy" id="84607"/>
    <lineage>
        <taxon>Eukaryota</taxon>
        <taxon>Fungi</taxon>
        <taxon>Dikarya</taxon>
        <taxon>Basidiomycota</taxon>
        <taxon>Agaricomycotina</taxon>
        <taxon>Agaricomycetes</taxon>
        <taxon>Agaricomycetidae</taxon>
        <taxon>Agaricales</taxon>
        <taxon>Agaricineae</taxon>
        <taxon>Strophariaceae</taxon>
        <taxon>Agrocybe</taxon>
    </lineage>
</organism>
<reference evidence="1 2" key="1">
    <citation type="submission" date="2019-12" db="EMBL/GenBank/DDBJ databases">
        <authorList>
            <person name="Floudas D."/>
            <person name="Bentzer J."/>
            <person name="Ahren D."/>
            <person name="Johansson T."/>
            <person name="Persson P."/>
            <person name="Tunlid A."/>
        </authorList>
    </citation>
    <scope>NUCLEOTIDE SEQUENCE [LARGE SCALE GENOMIC DNA]</scope>
    <source>
        <strain evidence="1 2">CBS 102.39</strain>
    </source>
</reference>